<proteinExistence type="predicted"/>
<sequence>MNLLDSGVVILNRHSRRAEQLLVPAAFATALGNNVQLIAGALLVIREQQAMMAVGWLFIAVAGPQALLSPLFGRLADRFDRRALWIGCDVTSAALALGLPLWLACGGSPGPGIYGANLALAVVGALFSPASSALIKERISADRLRRFNARYEMGTQAGMLLSATIGGLCVQAFGAVPLLVFNAGTFVVSALCVAAVGRRPDRAPTATAPGAPTQATTRRPLRMRRFILLYAQGSVVVTVFNALLPTAVIGELHLGAATFGVVDALGCLGFLVATGAYRIVSRRGPDLRIAVVGFLLCSVGLVLQSQFGIVGYLVGVPLGAFFFGQARIASRTMLMTSADDASVGRVFGLANGAGLAATVVVMFLVATVTDHSDTRYGFGILAALALLATLSAGLLLRSPAPAGPDVSAGQAICLPRPGRPGGRAEAVRVLEAAPPGRGTAQSDQ</sequence>
<comment type="caution">
    <text evidence="8">The sequence shown here is derived from an EMBL/GenBank/DDBJ whole genome shotgun (WGS) entry which is preliminary data.</text>
</comment>
<keyword evidence="4 7" id="KW-1133">Transmembrane helix</keyword>
<feature type="transmembrane region" description="Helical" evidence="7">
    <location>
        <begin position="227"/>
        <end position="250"/>
    </location>
</feature>
<dbReference type="GO" id="GO:0005886">
    <property type="term" value="C:plasma membrane"/>
    <property type="evidence" value="ECO:0007669"/>
    <property type="project" value="UniProtKB-SubCell"/>
</dbReference>
<evidence type="ECO:0000256" key="1">
    <source>
        <dbReference type="ARBA" id="ARBA00004651"/>
    </source>
</evidence>
<dbReference type="EMBL" id="CAJVAX010000019">
    <property type="protein sequence ID" value="CAG7650319.1"/>
    <property type="molecule type" value="Genomic_DNA"/>
</dbReference>
<evidence type="ECO:0000256" key="7">
    <source>
        <dbReference type="SAM" id="Phobius"/>
    </source>
</evidence>
<evidence type="ECO:0000256" key="6">
    <source>
        <dbReference type="SAM" id="MobiDB-lite"/>
    </source>
</evidence>
<keyword evidence="2" id="KW-1003">Cell membrane</keyword>
<evidence type="ECO:0008006" key="10">
    <source>
        <dbReference type="Google" id="ProtNLM"/>
    </source>
</evidence>
<evidence type="ECO:0000313" key="8">
    <source>
        <dbReference type="EMBL" id="CAG7650319.1"/>
    </source>
</evidence>
<dbReference type="Gene3D" id="1.20.1250.20">
    <property type="entry name" value="MFS general substrate transporter like domains"/>
    <property type="match status" value="1"/>
</dbReference>
<feature type="transmembrane region" description="Helical" evidence="7">
    <location>
        <begin position="287"/>
        <end position="303"/>
    </location>
</feature>
<evidence type="ECO:0000256" key="5">
    <source>
        <dbReference type="ARBA" id="ARBA00023136"/>
    </source>
</evidence>
<feature type="transmembrane region" description="Helical" evidence="7">
    <location>
        <begin position="51"/>
        <end position="72"/>
    </location>
</feature>
<name>A0A9W4H4Q7_9ACTN</name>
<keyword evidence="5 7" id="KW-0472">Membrane</keyword>
<feature type="transmembrane region" description="Helical" evidence="7">
    <location>
        <begin position="21"/>
        <end position="45"/>
    </location>
</feature>
<feature type="transmembrane region" description="Helical" evidence="7">
    <location>
        <begin position="115"/>
        <end position="135"/>
    </location>
</feature>
<evidence type="ECO:0000256" key="3">
    <source>
        <dbReference type="ARBA" id="ARBA00022692"/>
    </source>
</evidence>
<dbReference type="InterPro" id="IPR036259">
    <property type="entry name" value="MFS_trans_sf"/>
</dbReference>
<evidence type="ECO:0000256" key="2">
    <source>
        <dbReference type="ARBA" id="ARBA00022475"/>
    </source>
</evidence>
<keyword evidence="9" id="KW-1185">Reference proteome</keyword>
<dbReference type="InterPro" id="IPR011701">
    <property type="entry name" value="MFS"/>
</dbReference>
<feature type="transmembrane region" description="Helical" evidence="7">
    <location>
        <begin position="84"/>
        <end position="103"/>
    </location>
</feature>
<feature type="transmembrane region" description="Helical" evidence="7">
    <location>
        <begin position="346"/>
        <end position="366"/>
    </location>
</feature>
<dbReference type="PANTHER" id="PTHR23513:SF11">
    <property type="entry name" value="STAPHYLOFERRIN A TRANSPORTER"/>
    <property type="match status" value="1"/>
</dbReference>
<dbReference type="Pfam" id="PF07690">
    <property type="entry name" value="MFS_1"/>
    <property type="match status" value="1"/>
</dbReference>
<accession>A0A9W4H4Q7</accession>
<feature type="transmembrane region" description="Helical" evidence="7">
    <location>
        <begin position="156"/>
        <end position="173"/>
    </location>
</feature>
<feature type="transmembrane region" description="Helical" evidence="7">
    <location>
        <begin position="256"/>
        <end position="280"/>
    </location>
</feature>
<evidence type="ECO:0000313" key="9">
    <source>
        <dbReference type="Proteomes" id="UP001153328"/>
    </source>
</evidence>
<evidence type="ECO:0000256" key="4">
    <source>
        <dbReference type="ARBA" id="ARBA00022989"/>
    </source>
</evidence>
<feature type="region of interest" description="Disordered" evidence="6">
    <location>
        <begin position="403"/>
        <end position="424"/>
    </location>
</feature>
<dbReference type="CDD" id="cd06173">
    <property type="entry name" value="MFS_MefA_like"/>
    <property type="match status" value="1"/>
</dbReference>
<dbReference type="PANTHER" id="PTHR23513">
    <property type="entry name" value="INTEGRAL MEMBRANE EFFLUX PROTEIN-RELATED"/>
    <property type="match status" value="1"/>
</dbReference>
<dbReference type="Proteomes" id="UP001153328">
    <property type="component" value="Unassembled WGS sequence"/>
</dbReference>
<organism evidence="8 9">
    <name type="scientific">Actinacidiphila bryophytorum</name>
    <dbReference type="NCBI Taxonomy" id="1436133"/>
    <lineage>
        <taxon>Bacteria</taxon>
        <taxon>Bacillati</taxon>
        <taxon>Actinomycetota</taxon>
        <taxon>Actinomycetes</taxon>
        <taxon>Kitasatosporales</taxon>
        <taxon>Streptomycetaceae</taxon>
        <taxon>Actinacidiphila</taxon>
    </lineage>
</organism>
<protein>
    <recommendedName>
        <fullName evidence="10">MFS transporter</fullName>
    </recommendedName>
</protein>
<reference evidence="8" key="1">
    <citation type="submission" date="2021-06" db="EMBL/GenBank/DDBJ databases">
        <authorList>
            <person name="Arsene-Ploetze F."/>
        </authorList>
    </citation>
    <scope>NUCLEOTIDE SEQUENCE</scope>
    <source>
        <strain evidence="8">SBRY1</strain>
    </source>
</reference>
<keyword evidence="3 7" id="KW-0812">Transmembrane</keyword>
<dbReference type="AlphaFoldDB" id="A0A9W4H4Q7"/>
<feature type="transmembrane region" description="Helical" evidence="7">
    <location>
        <begin position="179"/>
        <end position="197"/>
    </location>
</feature>
<comment type="subcellular location">
    <subcellularLocation>
        <location evidence="1">Cell membrane</location>
        <topology evidence="1">Multi-pass membrane protein</topology>
    </subcellularLocation>
</comment>
<feature type="transmembrane region" description="Helical" evidence="7">
    <location>
        <begin position="309"/>
        <end position="326"/>
    </location>
</feature>
<dbReference type="GO" id="GO:0022857">
    <property type="term" value="F:transmembrane transporter activity"/>
    <property type="evidence" value="ECO:0007669"/>
    <property type="project" value="InterPro"/>
</dbReference>
<gene>
    <name evidence="8" type="ORF">SBRY_50329</name>
</gene>
<feature type="transmembrane region" description="Helical" evidence="7">
    <location>
        <begin position="378"/>
        <end position="396"/>
    </location>
</feature>
<dbReference type="SUPFAM" id="SSF103473">
    <property type="entry name" value="MFS general substrate transporter"/>
    <property type="match status" value="1"/>
</dbReference>